<dbReference type="InterPro" id="IPR036116">
    <property type="entry name" value="FN3_sf"/>
</dbReference>
<evidence type="ECO:0000259" key="1">
    <source>
        <dbReference type="PROSITE" id="PS50853"/>
    </source>
</evidence>
<dbReference type="CDD" id="cd00063">
    <property type="entry name" value="FN3"/>
    <property type="match status" value="1"/>
</dbReference>
<dbReference type="EMBL" id="CP159373">
    <property type="protein sequence ID" value="XCN74907.1"/>
    <property type="molecule type" value="Genomic_DNA"/>
</dbReference>
<sequence length="201" mass="21882">MARFPTREADIRTLVQKIIAGLTDNPDFPNPPFTPAQLQTLLDNSITLEDEQVAAQAAAQQATEAKQAGNNEMISAAKSVLNYAEDAVHGNDAKLVALGWSGRAEPTPLQAPGQPRMLEAPKEGPGRITLDWKKPVDGGKVAFYRVERREVPEGEWMMVGTALETEIILNNQERGKEHEYRVIAVNKAGESEPSNTVAAVL</sequence>
<proteinExistence type="predicted"/>
<name>A0AAU8M052_9BACT</name>
<reference evidence="2" key="2">
    <citation type="submission" date="2024-06" db="EMBL/GenBank/DDBJ databases">
        <authorList>
            <person name="Plum-Jensen L.E."/>
            <person name="Schramm A."/>
            <person name="Marshall I.P.G."/>
        </authorList>
    </citation>
    <scope>NUCLEOTIDE SEQUENCE</scope>
    <source>
        <strain evidence="2">Rat1</strain>
    </source>
</reference>
<dbReference type="SUPFAM" id="SSF49265">
    <property type="entry name" value="Fibronectin type III"/>
    <property type="match status" value="1"/>
</dbReference>
<dbReference type="InterPro" id="IPR003961">
    <property type="entry name" value="FN3_dom"/>
</dbReference>
<dbReference type="InterPro" id="IPR013783">
    <property type="entry name" value="Ig-like_fold"/>
</dbReference>
<dbReference type="Pfam" id="PF00041">
    <property type="entry name" value="fn3"/>
    <property type="match status" value="1"/>
</dbReference>
<dbReference type="SMART" id="SM00060">
    <property type="entry name" value="FN3"/>
    <property type="match status" value="1"/>
</dbReference>
<dbReference type="AlphaFoldDB" id="A0AAU8M052"/>
<protein>
    <submittedName>
        <fullName evidence="2">Fibronectin type III domain-containing protein</fullName>
    </submittedName>
</protein>
<organism evidence="2">
    <name type="scientific">Candidatus Electrothrix aestuarii</name>
    <dbReference type="NCBI Taxonomy" id="3062594"/>
    <lineage>
        <taxon>Bacteria</taxon>
        <taxon>Pseudomonadati</taxon>
        <taxon>Thermodesulfobacteriota</taxon>
        <taxon>Desulfobulbia</taxon>
        <taxon>Desulfobulbales</taxon>
        <taxon>Desulfobulbaceae</taxon>
        <taxon>Candidatus Electrothrix</taxon>
    </lineage>
</organism>
<gene>
    <name evidence="2" type="ORF">Q3M24_09250</name>
</gene>
<feature type="domain" description="Fibronectin type-III" evidence="1">
    <location>
        <begin position="111"/>
        <end position="201"/>
    </location>
</feature>
<reference evidence="2" key="1">
    <citation type="journal article" date="2024" name="Syst. Appl. Microbiol.">
        <title>First single-strain enrichments of Electrothrix cable bacteria, description of E. aestuarii sp. nov. and E. rattekaaiensis sp. nov., and proposal of a cable bacteria taxonomy following the rules of the SeqCode.</title>
        <authorList>
            <person name="Plum-Jensen L.E."/>
            <person name="Schramm A."/>
            <person name="Marshall I.P.G."/>
        </authorList>
    </citation>
    <scope>NUCLEOTIDE SEQUENCE</scope>
    <source>
        <strain evidence="2">Rat1</strain>
    </source>
</reference>
<accession>A0AAU8M052</accession>
<evidence type="ECO:0000313" key="2">
    <source>
        <dbReference type="EMBL" id="XCN74907.1"/>
    </source>
</evidence>
<dbReference type="KEGG" id="eaj:Q3M24_09250"/>
<dbReference type="Gene3D" id="2.60.40.10">
    <property type="entry name" value="Immunoglobulins"/>
    <property type="match status" value="1"/>
</dbReference>
<dbReference type="PROSITE" id="PS50853">
    <property type="entry name" value="FN3"/>
    <property type="match status" value="1"/>
</dbReference>